<keyword evidence="5" id="KW-0067">ATP-binding</keyword>
<dbReference type="InterPro" id="IPR020635">
    <property type="entry name" value="Tyr_kinase_cat_dom"/>
</dbReference>
<keyword evidence="7" id="KW-0472">Membrane</keyword>
<dbReference type="SUPFAM" id="SSF56112">
    <property type="entry name" value="Protein kinase-like (PK-like)"/>
    <property type="match status" value="1"/>
</dbReference>
<dbReference type="Pfam" id="PF07714">
    <property type="entry name" value="PK_Tyr_Ser-Thr"/>
    <property type="match status" value="1"/>
</dbReference>
<keyword evidence="4" id="KW-0547">Nucleotide-binding</keyword>
<evidence type="ECO:0000256" key="3">
    <source>
        <dbReference type="ARBA" id="ARBA00022729"/>
    </source>
</evidence>
<accession>A0ABN8Q195</accession>
<dbReference type="PROSITE" id="PS50011">
    <property type="entry name" value="PROTEIN_KINASE_DOM"/>
    <property type="match status" value="1"/>
</dbReference>
<reference evidence="10 11" key="1">
    <citation type="submission" date="2022-05" db="EMBL/GenBank/DDBJ databases">
        <authorList>
            <consortium name="Genoscope - CEA"/>
            <person name="William W."/>
        </authorList>
    </citation>
    <scope>NUCLEOTIDE SEQUENCE [LARGE SCALE GENOMIC DNA]</scope>
</reference>
<keyword evidence="11" id="KW-1185">Reference proteome</keyword>
<evidence type="ECO:0000313" key="10">
    <source>
        <dbReference type="EMBL" id="CAH3152480.1"/>
    </source>
</evidence>
<dbReference type="PANTHER" id="PTHR24416">
    <property type="entry name" value="TYROSINE-PROTEIN KINASE RECEPTOR"/>
    <property type="match status" value="1"/>
</dbReference>
<dbReference type="SMART" id="SM00219">
    <property type="entry name" value="TyrKc"/>
    <property type="match status" value="1"/>
</dbReference>
<organism evidence="10 11">
    <name type="scientific">Porites evermanni</name>
    <dbReference type="NCBI Taxonomy" id="104178"/>
    <lineage>
        <taxon>Eukaryota</taxon>
        <taxon>Metazoa</taxon>
        <taxon>Cnidaria</taxon>
        <taxon>Anthozoa</taxon>
        <taxon>Hexacorallia</taxon>
        <taxon>Scleractinia</taxon>
        <taxon>Fungiina</taxon>
        <taxon>Poritidae</taxon>
        <taxon>Porites</taxon>
    </lineage>
</organism>
<dbReference type="Proteomes" id="UP001159427">
    <property type="component" value="Unassembled WGS sequence"/>
</dbReference>
<dbReference type="PROSITE" id="PS00109">
    <property type="entry name" value="PROTEIN_KINASE_TYR"/>
    <property type="match status" value="1"/>
</dbReference>
<gene>
    <name evidence="10" type="ORF">PEVE_00000772</name>
</gene>
<dbReference type="CDD" id="cd00192">
    <property type="entry name" value="PTKc"/>
    <property type="match status" value="1"/>
</dbReference>
<dbReference type="Gene3D" id="1.10.510.10">
    <property type="entry name" value="Transferase(Phosphotransferase) domain 1"/>
    <property type="match status" value="1"/>
</dbReference>
<evidence type="ECO:0000256" key="1">
    <source>
        <dbReference type="ARBA" id="ARBA00004370"/>
    </source>
</evidence>
<comment type="caution">
    <text evidence="10">The sequence shown here is derived from an EMBL/GenBank/DDBJ whole genome shotgun (WGS) entry which is preliminary data.</text>
</comment>
<dbReference type="InterPro" id="IPR001245">
    <property type="entry name" value="Ser-Thr/Tyr_kinase_cat_dom"/>
</dbReference>
<keyword evidence="6" id="KW-1133">Transmembrane helix</keyword>
<dbReference type="PIRSF" id="PIRSF000615">
    <property type="entry name" value="TyrPK_CSF1-R"/>
    <property type="match status" value="1"/>
</dbReference>
<keyword evidence="8" id="KW-0675">Receptor</keyword>
<evidence type="ECO:0000256" key="7">
    <source>
        <dbReference type="ARBA" id="ARBA00023136"/>
    </source>
</evidence>
<evidence type="ECO:0000313" key="11">
    <source>
        <dbReference type="Proteomes" id="UP001159427"/>
    </source>
</evidence>
<sequence>MTVAIKQLRDGTSEEEKRQFLDEIELMKEVGKHQNVLSFLGCWTTTKPFLLIMEYVAHGDLLRWLRRKRSQISSSTLRNAEASLKSEELYAGTRKQSVTVHLTVGFCERSGPSKSALYKLYKEKNDTDDDEECTIPIIVFSTLTDLDELAENTEDECDYDCESFIPFDLMSFARQVARGMSYLAEKGLVHRDLAARNILVAHGKKLKIADFGLMRELHHGMYEVKRQKRLPIKWMAPESLYEQIFSCKSDVWSFGVVMWEIATLGGSPYPLLNNIDVMRRLKTEYRMEKPDLCPDDLYSLMKDCWKQNPDERPSFPELVERLEQLMLQEVEYLDFNLLDETKDYYQVPAESNTGEIDDEEMSFA</sequence>
<evidence type="ECO:0000256" key="2">
    <source>
        <dbReference type="ARBA" id="ARBA00022692"/>
    </source>
</evidence>
<protein>
    <recommendedName>
        <fullName evidence="9">Protein kinase domain-containing protein</fullName>
    </recommendedName>
</protein>
<dbReference type="EMBL" id="CALNXI010001037">
    <property type="protein sequence ID" value="CAH3152480.1"/>
    <property type="molecule type" value="Genomic_DNA"/>
</dbReference>
<evidence type="ECO:0000256" key="6">
    <source>
        <dbReference type="ARBA" id="ARBA00022989"/>
    </source>
</evidence>
<keyword evidence="3" id="KW-0732">Signal</keyword>
<dbReference type="PANTHER" id="PTHR24416:SF550">
    <property type="entry name" value="FIBROBLAST GROWTH FACTOR RECEPTOR HOMOLOG 1-RELATED"/>
    <property type="match status" value="1"/>
</dbReference>
<evidence type="ECO:0000256" key="4">
    <source>
        <dbReference type="ARBA" id="ARBA00022741"/>
    </source>
</evidence>
<comment type="subcellular location">
    <subcellularLocation>
        <location evidence="1">Membrane</location>
    </subcellularLocation>
</comment>
<evidence type="ECO:0000256" key="5">
    <source>
        <dbReference type="ARBA" id="ARBA00022840"/>
    </source>
</evidence>
<evidence type="ECO:0000256" key="8">
    <source>
        <dbReference type="ARBA" id="ARBA00023170"/>
    </source>
</evidence>
<feature type="domain" description="Protein kinase" evidence="9">
    <location>
        <begin position="1"/>
        <end position="326"/>
    </location>
</feature>
<keyword evidence="2" id="KW-0812">Transmembrane</keyword>
<dbReference type="InterPro" id="IPR011009">
    <property type="entry name" value="Kinase-like_dom_sf"/>
</dbReference>
<dbReference type="Gene3D" id="3.30.200.20">
    <property type="entry name" value="Phosphorylase Kinase, domain 1"/>
    <property type="match status" value="1"/>
</dbReference>
<dbReference type="InterPro" id="IPR008266">
    <property type="entry name" value="Tyr_kinase_AS"/>
</dbReference>
<dbReference type="InterPro" id="IPR000719">
    <property type="entry name" value="Prot_kinase_dom"/>
</dbReference>
<proteinExistence type="predicted"/>
<evidence type="ECO:0000259" key="9">
    <source>
        <dbReference type="PROSITE" id="PS50011"/>
    </source>
</evidence>
<name>A0ABN8Q195_9CNID</name>
<dbReference type="InterPro" id="IPR050122">
    <property type="entry name" value="RTK"/>
</dbReference>